<accession>A0AC35G585</accession>
<dbReference type="Proteomes" id="UP000887580">
    <property type="component" value="Unplaced"/>
</dbReference>
<reference evidence="2" key="1">
    <citation type="submission" date="2022-11" db="UniProtKB">
        <authorList>
            <consortium name="WormBaseParasite"/>
        </authorList>
    </citation>
    <scope>IDENTIFICATION</scope>
</reference>
<evidence type="ECO:0000313" key="1">
    <source>
        <dbReference type="Proteomes" id="UP000887580"/>
    </source>
</evidence>
<dbReference type="WBParaSite" id="PS1159_v2.g24222.t1">
    <property type="protein sequence ID" value="PS1159_v2.g24222.t1"/>
    <property type="gene ID" value="PS1159_v2.g24222"/>
</dbReference>
<name>A0AC35G585_9BILA</name>
<organism evidence="1 2">
    <name type="scientific">Panagrolaimus sp. PS1159</name>
    <dbReference type="NCBI Taxonomy" id="55785"/>
    <lineage>
        <taxon>Eukaryota</taxon>
        <taxon>Metazoa</taxon>
        <taxon>Ecdysozoa</taxon>
        <taxon>Nematoda</taxon>
        <taxon>Chromadorea</taxon>
        <taxon>Rhabditida</taxon>
        <taxon>Tylenchina</taxon>
        <taxon>Panagrolaimomorpha</taxon>
        <taxon>Panagrolaimoidea</taxon>
        <taxon>Panagrolaimidae</taxon>
        <taxon>Panagrolaimus</taxon>
    </lineage>
</organism>
<proteinExistence type="predicted"/>
<protein>
    <submittedName>
        <fullName evidence="2">C2H2-type domain-containing protein</fullName>
    </submittedName>
</protein>
<evidence type="ECO:0000313" key="2">
    <source>
        <dbReference type="WBParaSite" id="PS1159_v2.g24222.t1"/>
    </source>
</evidence>
<sequence>MNDDNFDQHLAVLNKLRNDPEYAIYWKNWNICQNWINKCDETYLEYQKNVAWQRAQEDLTSLLDSIETTEERDESKDTDPLSAVAEAEGDIVMEETEQLSEFYRISMEHKQQREAERDRQKEEEEKLPKVEYVDAKDVGIHGISSFNIEKKTFRERAKEHLAETEEKYGPHAEKIITLESTMNYKFDELISKFAPPLWPNIPFRFFYVCCTKVYLQYNMGKNIPDISASSITETDAGDESFEDDEMEHVPPIVLAECSGIEESPKINGKKAKPKTPVTPASDPSAVRTSKRARKPTVHYGDIEYDDFFKEFQAKNKRRRTKEENADPENDYDEEEEIERKSLYPASDEGEDDEPPTTSTRKSTVAAAAVKDTPNPKINKNATVNVKLEFEEPDVIPIGHLPKKIHLKPNSQEVDFNSLYASVSSQEKFRNAIASSNNHHLGAPSFNNLPNSYRQHPVQSEYHRQPEAQQAQAQYQQVKARQIQASHQRLPQQRQSDTQRPPRVIVPCSVRSPIEPFYQPQTYKQQQSPQLPSTSRTTYGQTGGSFQLSSSSPSLPQYRDKRIRGQRENENEAVQCPDCNLFLKNMISYTTHRNYVHGSVVRAKIPCPEYGCSIMSTSMVALIRHMNTCHRYSLRHEQHIFKDEDEYLDWFRKLVEDGSVSFIRSSAVKANEHANGTVSLMFYCNHTGRKHLNNRANTLKSNAICPAYFRMTKHQSGHVSVYAQLRHVGHECIPKFKTIESYPLIRQSMAEIEYAFATFKALAKTAIPVDYPMEQNSLITSCLETLNNIKVDFERAKTLIDGVIPGKKSDDEVYPPFLDLEF</sequence>